<dbReference type="InterPro" id="IPR002225">
    <property type="entry name" value="3Beta_OHSteriod_DH/Estase"/>
</dbReference>
<dbReference type="EMBL" id="JABFAA010000012">
    <property type="protein sequence ID" value="MBA0697547.1"/>
    <property type="molecule type" value="Genomic_DNA"/>
</dbReference>
<dbReference type="AlphaFoldDB" id="A0A7J8YDD6"/>
<feature type="domain" description="3-beta hydroxysteroid dehydrogenase/isomerase" evidence="4">
    <location>
        <begin position="59"/>
        <end position="201"/>
    </location>
</feature>
<dbReference type="PANTHER" id="PTHR10366:SF483">
    <property type="entry name" value="CINNAMOYL COA REDUCTASE-LIKE PROTEIN"/>
    <property type="match status" value="1"/>
</dbReference>
<dbReference type="InterPro" id="IPR036291">
    <property type="entry name" value="NAD(P)-bd_dom_sf"/>
</dbReference>
<keyword evidence="1" id="KW-0521">NADP</keyword>
<accession>A0A7J8YDD6</accession>
<dbReference type="FunFam" id="3.40.50.720:FF:000388">
    <property type="entry name" value="Cinnamoyl-CoA reductase-like SNL6"/>
    <property type="match status" value="1"/>
</dbReference>
<dbReference type="GO" id="GO:0016616">
    <property type="term" value="F:oxidoreductase activity, acting on the CH-OH group of donors, NAD or NADP as acceptor"/>
    <property type="evidence" value="ECO:0007669"/>
    <property type="project" value="InterPro"/>
</dbReference>
<dbReference type="Proteomes" id="UP000593577">
    <property type="component" value="Unassembled WGS sequence"/>
</dbReference>
<comment type="similarity">
    <text evidence="3">Belongs to the 3-beta-HSD family.</text>
</comment>
<reference evidence="5 6" key="1">
    <citation type="journal article" date="2019" name="Genome Biol. Evol.">
        <title>Insights into the evolution of the New World diploid cottons (Gossypium, subgenus Houzingenia) based on genome sequencing.</title>
        <authorList>
            <person name="Grover C.E."/>
            <person name="Arick M.A. 2nd"/>
            <person name="Thrash A."/>
            <person name="Conover J.L."/>
            <person name="Sanders W.S."/>
            <person name="Peterson D.G."/>
            <person name="Frelichowski J.E."/>
            <person name="Scheffler J.A."/>
            <person name="Scheffler B.E."/>
            <person name="Wendel J.F."/>
        </authorList>
    </citation>
    <scope>NUCLEOTIDE SEQUENCE [LARGE SCALE GENOMIC DNA]</scope>
    <source>
        <strain evidence="5">185</strain>
        <tissue evidence="5">Leaf</tissue>
    </source>
</reference>
<proteinExistence type="inferred from homology"/>
<evidence type="ECO:0000313" key="5">
    <source>
        <dbReference type="EMBL" id="MBA0697547.1"/>
    </source>
</evidence>
<dbReference type="GO" id="GO:0006694">
    <property type="term" value="P:steroid biosynthetic process"/>
    <property type="evidence" value="ECO:0007669"/>
    <property type="project" value="InterPro"/>
</dbReference>
<keyword evidence="2 3" id="KW-0560">Oxidoreductase</keyword>
<evidence type="ECO:0000256" key="2">
    <source>
        <dbReference type="ARBA" id="ARBA00023002"/>
    </source>
</evidence>
<comment type="caution">
    <text evidence="5">The sequence shown here is derived from an EMBL/GenBank/DDBJ whole genome shotgun (WGS) entry which is preliminary data.</text>
</comment>
<organism evidence="5 6">
    <name type="scientific">Gossypium aridum</name>
    <name type="common">American cotton</name>
    <name type="synonym">Erioxylum aridum</name>
    <dbReference type="NCBI Taxonomy" id="34290"/>
    <lineage>
        <taxon>Eukaryota</taxon>
        <taxon>Viridiplantae</taxon>
        <taxon>Streptophyta</taxon>
        <taxon>Embryophyta</taxon>
        <taxon>Tracheophyta</taxon>
        <taxon>Spermatophyta</taxon>
        <taxon>Magnoliopsida</taxon>
        <taxon>eudicotyledons</taxon>
        <taxon>Gunneridae</taxon>
        <taxon>Pentapetalae</taxon>
        <taxon>rosids</taxon>
        <taxon>malvids</taxon>
        <taxon>Malvales</taxon>
        <taxon>Malvaceae</taxon>
        <taxon>Malvoideae</taxon>
        <taxon>Gossypium</taxon>
    </lineage>
</organism>
<evidence type="ECO:0000256" key="1">
    <source>
        <dbReference type="ARBA" id="ARBA00022857"/>
    </source>
</evidence>
<name>A0A7J8YDD6_GOSAI</name>
<protein>
    <recommendedName>
        <fullName evidence="4">3-beta hydroxysteroid dehydrogenase/isomerase domain-containing protein</fullName>
    </recommendedName>
</protein>
<dbReference type="SUPFAM" id="SSF51735">
    <property type="entry name" value="NAD(P)-binding Rossmann-fold domains"/>
    <property type="match status" value="1"/>
</dbReference>
<evidence type="ECO:0000256" key="3">
    <source>
        <dbReference type="RuleBase" id="RU004475"/>
    </source>
</evidence>
<gene>
    <name evidence="5" type="ORF">Goari_021085</name>
</gene>
<dbReference type="PANTHER" id="PTHR10366">
    <property type="entry name" value="NAD DEPENDENT EPIMERASE/DEHYDRATASE"/>
    <property type="match status" value="1"/>
</dbReference>
<evidence type="ECO:0000259" key="4">
    <source>
        <dbReference type="Pfam" id="PF01073"/>
    </source>
</evidence>
<dbReference type="InterPro" id="IPR050425">
    <property type="entry name" value="NAD(P)_dehydrat-like"/>
</dbReference>
<keyword evidence="6" id="KW-1185">Reference proteome</keyword>
<dbReference type="Pfam" id="PF01073">
    <property type="entry name" value="3Beta_HSD"/>
    <property type="match status" value="1"/>
</dbReference>
<dbReference type="Gene3D" id="3.40.50.720">
    <property type="entry name" value="NAD(P)-binding Rossmann-like Domain"/>
    <property type="match status" value="1"/>
</dbReference>
<evidence type="ECO:0000313" key="6">
    <source>
        <dbReference type="Proteomes" id="UP000593577"/>
    </source>
</evidence>
<sequence>MGIARAQDEESERREFEDFRKTLVALAATERSKENDDFKGLMSSHIADLDLQQDKLVCVTSGVSFLGLALVNRLLLRGYSVRILVDNQGITILLFRTAWNLTSAEDVEKLREMQVSGEMMMACNNKISVVIAKQTEIQGLMEAFDGCRGVFHTSAFVDPSGISGYSKSMAEIEVKASENVMKACARTSSVRNCVLTSSLLACIWRDSSQHDLPLLVNHDSWSNEALCVEKKLWFALGKLKAEKVAWKIAEEMSLKLTTICPGLITGPQFSHRNPTATIAYLKGAQEMYAKGLLATVDVIRLAEAHVAVFEAMNKTAFGRYICFDRIIARDEEAEKLASEIGIPPNRICGNSLEFIPTHFELSNKKLNNLMSRTIRNWHGQS</sequence>